<dbReference type="InterPro" id="IPR036047">
    <property type="entry name" value="F-box-like_dom_sf"/>
</dbReference>
<evidence type="ECO:0000313" key="3">
    <source>
        <dbReference type="Proteomes" id="UP001177003"/>
    </source>
</evidence>
<dbReference type="SUPFAM" id="SSF81383">
    <property type="entry name" value="F-box domain"/>
    <property type="match status" value="1"/>
</dbReference>
<dbReference type="EMBL" id="OX465080">
    <property type="protein sequence ID" value="CAI9283266.1"/>
    <property type="molecule type" value="Genomic_DNA"/>
</dbReference>
<evidence type="ECO:0000313" key="2">
    <source>
        <dbReference type="EMBL" id="CAI9283266.1"/>
    </source>
</evidence>
<dbReference type="PROSITE" id="PS50181">
    <property type="entry name" value="FBOX"/>
    <property type="match status" value="1"/>
</dbReference>
<proteinExistence type="predicted"/>
<dbReference type="InterPro" id="IPR056592">
    <property type="entry name" value="Beta-prop_At3g26010-like"/>
</dbReference>
<accession>A0AA35YZR7</accession>
<evidence type="ECO:0000259" key="1">
    <source>
        <dbReference type="PROSITE" id="PS50181"/>
    </source>
</evidence>
<name>A0AA35YZR7_LACSI</name>
<dbReference type="PANTHER" id="PTHR35546:SF87">
    <property type="entry name" value="F-BOX DOMAIN-CONTAINING PROTEIN"/>
    <property type="match status" value="1"/>
</dbReference>
<dbReference type="PANTHER" id="PTHR35546">
    <property type="entry name" value="F-BOX PROTEIN INTERACTION DOMAIN PROTEIN-RELATED"/>
    <property type="match status" value="1"/>
</dbReference>
<feature type="domain" description="F-box" evidence="1">
    <location>
        <begin position="40"/>
        <end position="89"/>
    </location>
</feature>
<keyword evidence="3" id="KW-1185">Reference proteome</keyword>
<dbReference type="SMART" id="SM00256">
    <property type="entry name" value="FBOX"/>
    <property type="match status" value="1"/>
</dbReference>
<sequence length="423" mass="49604">MEDDDTSHSSNQFKVDGDHNTVIQQFLPNNISRKREQLFWYDIRSFPDSLLVEILARLPLKSIFRFKRVCKHWHTLISHPSFCRFYFSILNSNAASFRILYSIEEHEGQRPYQFKVLAMSNGLILCCLWSSSPFVYYVCDPVTRQWIVLPTSTSQSQLFFGEGLITRVNQDHILTDYTVVRVNFPESQSNHLNLEMFSSETGKWVSYKLNCPTPIKLRKIHGGAPIHCYGAFHWLTHNHGIVAFDPYKDSKSVRLIPLPHDRDLESEHNHDGLYRLFDEWHGTLRYFEVADDPTKLYFLIMWSMKDYEKGEWCCEFKVRRSDLHCRDLELSNWLLKGKFLPILFHPLNLNVVYLRCIEVGCIVSYDVVNRRLDVVCKLNGGLEDGEVFSWRVVIPFLIPRWPQPLPTTPRSVTPPPPPPLRPW</sequence>
<protein>
    <recommendedName>
        <fullName evidence="1">F-box domain-containing protein</fullName>
    </recommendedName>
</protein>
<dbReference type="Proteomes" id="UP001177003">
    <property type="component" value="Chromosome 4"/>
</dbReference>
<organism evidence="2 3">
    <name type="scientific">Lactuca saligna</name>
    <name type="common">Willowleaf lettuce</name>
    <dbReference type="NCBI Taxonomy" id="75948"/>
    <lineage>
        <taxon>Eukaryota</taxon>
        <taxon>Viridiplantae</taxon>
        <taxon>Streptophyta</taxon>
        <taxon>Embryophyta</taxon>
        <taxon>Tracheophyta</taxon>
        <taxon>Spermatophyta</taxon>
        <taxon>Magnoliopsida</taxon>
        <taxon>eudicotyledons</taxon>
        <taxon>Gunneridae</taxon>
        <taxon>Pentapetalae</taxon>
        <taxon>asterids</taxon>
        <taxon>campanulids</taxon>
        <taxon>Asterales</taxon>
        <taxon>Asteraceae</taxon>
        <taxon>Cichorioideae</taxon>
        <taxon>Cichorieae</taxon>
        <taxon>Lactucinae</taxon>
        <taxon>Lactuca</taxon>
    </lineage>
</organism>
<dbReference type="CDD" id="cd22157">
    <property type="entry name" value="F-box_AtFBW1-like"/>
    <property type="match status" value="1"/>
</dbReference>
<dbReference type="Pfam" id="PF00646">
    <property type="entry name" value="F-box"/>
    <property type="match status" value="1"/>
</dbReference>
<dbReference type="Gene3D" id="1.20.1280.50">
    <property type="match status" value="1"/>
</dbReference>
<dbReference type="InterPro" id="IPR001810">
    <property type="entry name" value="F-box_dom"/>
</dbReference>
<dbReference type="AlphaFoldDB" id="A0AA35YZR7"/>
<reference evidence="2" key="1">
    <citation type="submission" date="2023-04" db="EMBL/GenBank/DDBJ databases">
        <authorList>
            <person name="Vijverberg K."/>
            <person name="Xiong W."/>
            <person name="Schranz E."/>
        </authorList>
    </citation>
    <scope>NUCLEOTIDE SEQUENCE</scope>
</reference>
<gene>
    <name evidence="2" type="ORF">LSALG_LOCUS22869</name>
</gene>
<dbReference type="InterPro" id="IPR055290">
    <property type="entry name" value="At3g26010-like"/>
</dbReference>
<dbReference type="Pfam" id="PF24750">
    <property type="entry name" value="b-prop_At3g26010-like"/>
    <property type="match status" value="1"/>
</dbReference>